<dbReference type="GeneID" id="67367884"/>
<reference evidence="3 6" key="1">
    <citation type="submission" date="2018-06" db="EMBL/GenBank/DDBJ databases">
        <authorList>
            <consortium name="Pathogen Informatics"/>
            <person name="Doyle S."/>
        </authorList>
    </citation>
    <scope>NUCLEOTIDE SEQUENCE [LARGE SCALE GENOMIC DNA]</scope>
    <source>
        <strain evidence="3 6">NCTC10638</strain>
    </source>
</reference>
<organism evidence="5 7">
    <name type="scientific">Mannheimia haemolytica</name>
    <name type="common">Pasteurella haemolytica</name>
    <dbReference type="NCBI Taxonomy" id="75985"/>
    <lineage>
        <taxon>Bacteria</taxon>
        <taxon>Pseudomonadati</taxon>
        <taxon>Pseudomonadota</taxon>
        <taxon>Gammaproteobacteria</taxon>
        <taxon>Pasteurellales</taxon>
        <taxon>Pasteurellaceae</taxon>
        <taxon>Mannheimia</taxon>
    </lineage>
</organism>
<dbReference type="EC" id="2.4.1.187" evidence="3"/>
<sequence length="240" mass="27678">MFDKVIIRGIALQAVKNREIFANWLMNEKRIQFGRLVAINAEKVILSEKNPLLRRVIDEAEFNYADGISVVQSIRKKYPNYKIERIAGADLWETLMQRAGALNVPVFLVGSSADTLTKVEAKLAQWKVNIVGRQNGYFKAEQEQDVIEQIKASGAKFISVAMGTPKQELFIQQLQQQYPQALYMGVGGTYDVFAGKVKRAPKIWQNLGLEWLYRLLKQPTRWQRQLNLLKYAYYYLTNQL</sequence>
<evidence type="ECO:0000256" key="2">
    <source>
        <dbReference type="ARBA" id="ARBA00022679"/>
    </source>
</evidence>
<dbReference type="InterPro" id="IPR004629">
    <property type="entry name" value="WecG_TagA_CpsF"/>
</dbReference>
<dbReference type="Proteomes" id="UP000315164">
    <property type="component" value="Unassembled WGS sequence"/>
</dbReference>
<dbReference type="PANTHER" id="PTHR34136">
    <property type="match status" value="1"/>
</dbReference>
<dbReference type="PANTHER" id="PTHR34136:SF1">
    <property type="entry name" value="UDP-N-ACETYL-D-MANNOSAMINURONIC ACID TRANSFERASE"/>
    <property type="match status" value="1"/>
</dbReference>
<dbReference type="AlphaFoldDB" id="A0A248ZXV4"/>
<gene>
    <name evidence="5" type="primary">rffM</name>
    <name evidence="3" type="synonym">tagA</name>
    <name evidence="5" type="ORF">FEA53_04955</name>
    <name evidence="4" type="ORF">FEB89_05495</name>
    <name evidence="3" type="ORF">NCTC10638_00570</name>
</gene>
<keyword evidence="8" id="KW-1185">Reference proteome</keyword>
<evidence type="ECO:0000313" key="3">
    <source>
        <dbReference type="EMBL" id="STY59400.1"/>
    </source>
</evidence>
<dbReference type="Pfam" id="PF03808">
    <property type="entry name" value="Glyco_tran_WecG"/>
    <property type="match status" value="1"/>
</dbReference>
<evidence type="ECO:0000256" key="1">
    <source>
        <dbReference type="ARBA" id="ARBA00022676"/>
    </source>
</evidence>
<dbReference type="GO" id="GO:0047241">
    <property type="term" value="F:lipopolysaccharide N-acetylmannosaminouronosyltransferase activity"/>
    <property type="evidence" value="ECO:0007669"/>
    <property type="project" value="UniProtKB-EC"/>
</dbReference>
<evidence type="ECO:0000313" key="6">
    <source>
        <dbReference type="Proteomes" id="UP000254802"/>
    </source>
</evidence>
<accession>A0A248ZXV4</accession>
<dbReference type="Proteomes" id="UP000254802">
    <property type="component" value="Unassembled WGS sequence"/>
</dbReference>
<dbReference type="CDD" id="cd06533">
    <property type="entry name" value="Glyco_transf_WecG_TagA"/>
    <property type="match status" value="1"/>
</dbReference>
<name>A0A248ZXV4_MANHA</name>
<protein>
    <submittedName>
        <fullName evidence="5">Lipopolysaccharide N-acetylmannosaminouronosyltransferase</fullName>
        <ecNumber evidence="5">2.4.1.180</ecNumber>
    </submittedName>
    <submittedName>
        <fullName evidence="3">N-acetylmannosaminyltransferase</fullName>
        <ecNumber evidence="3">2.4.1.187</ecNumber>
    </submittedName>
</protein>
<dbReference type="EMBL" id="VAJI01000007">
    <property type="protein sequence ID" value="TRB38564.1"/>
    <property type="molecule type" value="Genomic_DNA"/>
</dbReference>
<dbReference type="EMBL" id="VAJB01000006">
    <property type="protein sequence ID" value="TRB75521.1"/>
    <property type="molecule type" value="Genomic_DNA"/>
</dbReference>
<proteinExistence type="predicted"/>
<dbReference type="EMBL" id="UGPN01000002">
    <property type="protein sequence ID" value="STY59400.1"/>
    <property type="molecule type" value="Genomic_DNA"/>
</dbReference>
<evidence type="ECO:0000313" key="7">
    <source>
        <dbReference type="Proteomes" id="UP000315164"/>
    </source>
</evidence>
<dbReference type="NCBIfam" id="TIGR00696">
    <property type="entry name" value="wecG_tagA_cpsF"/>
    <property type="match status" value="1"/>
</dbReference>
<dbReference type="KEGG" id="mhaq:WC39_01290"/>
<evidence type="ECO:0000313" key="5">
    <source>
        <dbReference type="EMBL" id="TRB75521.1"/>
    </source>
</evidence>
<dbReference type="RefSeq" id="WP_006248471.1">
    <property type="nucleotide sequence ID" value="NZ_CP011098.1"/>
</dbReference>
<keyword evidence="1 5" id="KW-0328">Glycosyltransferase</keyword>
<evidence type="ECO:0000313" key="4">
    <source>
        <dbReference type="EMBL" id="TRB38564.1"/>
    </source>
</evidence>
<dbReference type="OrthoDB" id="9808602at2"/>
<reference evidence="7 8" key="2">
    <citation type="journal article" date="2019" name="Vet. Microbiol.">
        <title>Genetic characterization of susceptible and multi-drug resistant Mannheimia haemolytica isolated from high-risk stocker calves prior to and after antimicrobial metaphylaxis.</title>
        <authorList>
            <person name="Snyder E.R."/>
            <person name="Alvarez-Narvaez S."/>
            <person name="Credille B.C."/>
        </authorList>
    </citation>
    <scope>NUCLEOTIDE SEQUENCE [LARGE SCALE GENOMIC DNA]</scope>
    <source>
        <strain evidence="5 7">UGA-R5-128-1</strain>
        <strain evidence="4 8">UGA-R7-163-1</strain>
    </source>
</reference>
<dbReference type="GO" id="GO:0047244">
    <property type="term" value="F:N-acetylglucosaminyldiphosphoundecaprenol N-acetyl-beta-D-mannosaminyltransferase activity"/>
    <property type="evidence" value="ECO:0007669"/>
    <property type="project" value="UniProtKB-EC"/>
</dbReference>
<evidence type="ECO:0000313" key="8">
    <source>
        <dbReference type="Proteomes" id="UP000318394"/>
    </source>
</evidence>
<dbReference type="NCBIfam" id="NF002980">
    <property type="entry name" value="PRK03692.1"/>
    <property type="match status" value="1"/>
</dbReference>
<keyword evidence="2 5" id="KW-0808">Transferase</keyword>
<dbReference type="Proteomes" id="UP000318394">
    <property type="component" value="Unassembled WGS sequence"/>
</dbReference>
<dbReference type="STRING" id="75985.WC39_01290"/>
<dbReference type="KEGG" id="mhay:VK67_01295"/>
<dbReference type="EC" id="2.4.1.180" evidence="5"/>